<reference evidence="2 3" key="1">
    <citation type="submission" date="2018-08" db="EMBL/GenBank/DDBJ databases">
        <title>A genome reference for cultivated species of the human gut microbiota.</title>
        <authorList>
            <person name="Zou Y."/>
            <person name="Xue W."/>
            <person name="Luo G."/>
        </authorList>
    </citation>
    <scope>NUCLEOTIDE SEQUENCE [LARGE SCALE GENOMIC DNA]</scope>
    <source>
        <strain evidence="2 3">TF08-4AC</strain>
    </source>
</reference>
<evidence type="ECO:0000313" key="3">
    <source>
        <dbReference type="Proteomes" id="UP000261186"/>
    </source>
</evidence>
<protein>
    <submittedName>
        <fullName evidence="2">Uncharacterized protein</fullName>
    </submittedName>
</protein>
<name>A0AB37LE59_BIFLN</name>
<keyword evidence="1" id="KW-1133">Transmembrane helix</keyword>
<feature type="transmembrane region" description="Helical" evidence="1">
    <location>
        <begin position="67"/>
        <end position="86"/>
    </location>
</feature>
<dbReference type="AlphaFoldDB" id="A0AB37LE59"/>
<organism evidence="2 3">
    <name type="scientific">Bifidobacterium longum</name>
    <dbReference type="NCBI Taxonomy" id="216816"/>
    <lineage>
        <taxon>Bacteria</taxon>
        <taxon>Bacillati</taxon>
        <taxon>Actinomycetota</taxon>
        <taxon>Actinomycetes</taxon>
        <taxon>Bifidobacteriales</taxon>
        <taxon>Bifidobacteriaceae</taxon>
        <taxon>Bifidobacterium</taxon>
    </lineage>
</organism>
<evidence type="ECO:0000313" key="2">
    <source>
        <dbReference type="EMBL" id="RGL01751.1"/>
    </source>
</evidence>
<gene>
    <name evidence="2" type="ORF">DXC85_09330</name>
</gene>
<keyword evidence="1" id="KW-0472">Membrane</keyword>
<accession>A0AB37LE59</accession>
<dbReference type="Proteomes" id="UP000261186">
    <property type="component" value="Unassembled WGS sequence"/>
</dbReference>
<keyword evidence="1" id="KW-0812">Transmembrane</keyword>
<sequence length="94" mass="9668">MDGGEREHAHEQDVGAGARLDAMSPYGFGVQFDGVRPRQQVVGVHSEPFDGSGVGGGAQRAPIARRLVVMCLAACVAAVFASRAGIEPCAAFVA</sequence>
<dbReference type="EMBL" id="QSRH01000011">
    <property type="protein sequence ID" value="RGL01751.1"/>
    <property type="molecule type" value="Genomic_DNA"/>
</dbReference>
<evidence type="ECO:0000256" key="1">
    <source>
        <dbReference type="SAM" id="Phobius"/>
    </source>
</evidence>
<proteinExistence type="predicted"/>
<comment type="caution">
    <text evidence="2">The sequence shown here is derived from an EMBL/GenBank/DDBJ whole genome shotgun (WGS) entry which is preliminary data.</text>
</comment>